<evidence type="ECO:0000256" key="9">
    <source>
        <dbReference type="ARBA" id="ARBA00023242"/>
    </source>
</evidence>
<evidence type="ECO:0000256" key="1">
    <source>
        <dbReference type="ARBA" id="ARBA00004259"/>
    </source>
</evidence>
<evidence type="ECO:0000256" key="5">
    <source>
        <dbReference type="ARBA" id="ARBA00022490"/>
    </source>
</evidence>
<keyword evidence="6" id="KW-0597">Phosphoprotein</keyword>
<dbReference type="Gene3D" id="1.10.150.40">
    <property type="entry name" value="Barrier-to-autointegration factor, BAF"/>
    <property type="match status" value="1"/>
</dbReference>
<dbReference type="Pfam" id="PF02961">
    <property type="entry name" value="SAM_BAF"/>
    <property type="match status" value="1"/>
</dbReference>
<dbReference type="PANTHER" id="PTHR47507:SF7">
    <property type="entry name" value="BARRIER-TO-AUTOINTEGRATION FACTOR"/>
    <property type="match status" value="1"/>
</dbReference>
<evidence type="ECO:0000256" key="13">
    <source>
        <dbReference type="ARBA" id="ARBA00077268"/>
    </source>
</evidence>
<reference evidence="14 15" key="1">
    <citation type="journal article" date="2011" name="Nature">
        <title>A high-resolution map of human evolutionary constraint using 29 mammals.</title>
        <authorList>
            <person name="Lindblad-Toh K."/>
            <person name="Garber M."/>
            <person name="Zuk O."/>
            <person name="Lin M.F."/>
            <person name="Parker B.J."/>
            <person name="Washietl S."/>
            <person name="Kheradpour P."/>
            <person name="Ernst J."/>
            <person name="Jordan G."/>
            <person name="Mauceli E."/>
            <person name="Ward L.D."/>
            <person name="Lowe C.B."/>
            <person name="Holloway A.K."/>
            <person name="Clamp M."/>
            <person name="Gnerre S."/>
            <person name="Alfoldi J."/>
            <person name="Beal K."/>
            <person name="Chang J."/>
            <person name="Clawson H."/>
            <person name="Cuff J."/>
            <person name="Di Palma F."/>
            <person name="Fitzgerald S."/>
            <person name="Flicek P."/>
            <person name="Guttman M."/>
            <person name="Hubisz M.J."/>
            <person name="Jaffe D.B."/>
            <person name="Jungreis I."/>
            <person name="Kent W.J."/>
            <person name="Kostka D."/>
            <person name="Lara M."/>
            <person name="Martins A.L."/>
            <person name="Massingham T."/>
            <person name="Moltke I."/>
            <person name="Raney B.J."/>
            <person name="Rasmussen M.D."/>
            <person name="Robinson J."/>
            <person name="Stark A."/>
            <person name="Vilella A.J."/>
            <person name="Wen J."/>
            <person name="Xie X."/>
            <person name="Zody M.C."/>
            <person name="Baldwin J."/>
            <person name="Bloom T."/>
            <person name="Chin C.W."/>
            <person name="Heiman D."/>
            <person name="Nicol R."/>
            <person name="Nusbaum C."/>
            <person name="Young S."/>
            <person name="Wilkinson J."/>
            <person name="Worley K.C."/>
            <person name="Kovar C.L."/>
            <person name="Muzny D.M."/>
            <person name="Gibbs R.A."/>
            <person name="Cree A."/>
            <person name="Dihn H.H."/>
            <person name="Fowler G."/>
            <person name="Jhangiani S."/>
            <person name="Joshi V."/>
            <person name="Lee S."/>
            <person name="Lewis L.R."/>
            <person name="Nazareth L.V."/>
            <person name="Okwuonu G."/>
            <person name="Santibanez J."/>
            <person name="Warren W.C."/>
            <person name="Mardis E.R."/>
            <person name="Weinstock G.M."/>
            <person name="Wilson R.K."/>
            <person name="Delehaunty K."/>
            <person name="Dooling D."/>
            <person name="Fronik C."/>
            <person name="Fulton L."/>
            <person name="Fulton B."/>
            <person name="Graves T."/>
            <person name="Minx P."/>
            <person name="Sodergren E."/>
            <person name="Birney E."/>
            <person name="Margulies E.H."/>
            <person name="Herrero J."/>
            <person name="Green E.D."/>
            <person name="Haussler D."/>
            <person name="Siepel A."/>
            <person name="Goldman N."/>
            <person name="Pollard K.S."/>
            <person name="Pedersen J.S."/>
            <person name="Lander E.S."/>
            <person name="Kellis M."/>
        </authorList>
    </citation>
    <scope>NUCLEOTIDE SEQUENCE [LARGE SCALE GENOMIC DNA]</scope>
    <source>
        <strain evidence="14 15">Thorbecke inbred</strain>
    </source>
</reference>
<evidence type="ECO:0000313" key="15">
    <source>
        <dbReference type="Proteomes" id="UP000001811"/>
    </source>
</evidence>
<dbReference type="InterPro" id="IPR036617">
    <property type="entry name" value="BAF_sf"/>
</dbReference>
<dbReference type="InterPro" id="IPR051387">
    <property type="entry name" value="BAF"/>
</dbReference>
<dbReference type="Ensembl" id="ENSOCUT00000015735.3">
    <property type="protein sequence ID" value="ENSOCUP00000013518.3"/>
    <property type="gene ID" value="ENSOCUG00000015741.3"/>
</dbReference>
<dbReference type="InterPro" id="IPR004122">
    <property type="entry name" value="BAF_prot"/>
</dbReference>
<dbReference type="SMART" id="SM01023">
    <property type="entry name" value="BAF"/>
    <property type="match status" value="1"/>
</dbReference>
<evidence type="ECO:0000256" key="10">
    <source>
        <dbReference type="ARBA" id="ARBA00038496"/>
    </source>
</evidence>
<comment type="subcellular location">
    <subcellularLocation>
        <location evidence="2">Chromosome</location>
    </subcellularLocation>
    <subcellularLocation>
        <location evidence="3">Cytoplasm</location>
    </subcellularLocation>
    <subcellularLocation>
        <location evidence="1">Nucleus envelope</location>
    </subcellularLocation>
</comment>
<organism evidence="14 15">
    <name type="scientific">Oryctolagus cuniculus</name>
    <name type="common">Rabbit</name>
    <dbReference type="NCBI Taxonomy" id="9986"/>
    <lineage>
        <taxon>Eukaryota</taxon>
        <taxon>Metazoa</taxon>
        <taxon>Chordata</taxon>
        <taxon>Craniata</taxon>
        <taxon>Vertebrata</taxon>
        <taxon>Euteleostomi</taxon>
        <taxon>Mammalia</taxon>
        <taxon>Eutheria</taxon>
        <taxon>Euarchontoglires</taxon>
        <taxon>Glires</taxon>
        <taxon>Lagomorpha</taxon>
        <taxon>Leporidae</taxon>
        <taxon>Oryctolagus</taxon>
    </lineage>
</organism>
<keyword evidence="9" id="KW-0539">Nucleus</keyword>
<dbReference type="Proteomes" id="UP000001811">
    <property type="component" value="Chromosome 1"/>
</dbReference>
<name>G1TA37_RABIT</name>
<comment type="subunit">
    <text evidence="12">Homodimer. Heterodimerizes with BANF2. Interacts with ANKLE2/LEM4, leading to decreased phosphorylation by VRK1 and promoting dephosphorylation by protein phosphatase 2A (PP2A). Binds non-specifically to double-stranded DNA, and is found as a hexamer or dodecamer upon DNA binding. Binds to LEM domain-containing nuclear proteins such as LEMD3/MAN1, TMPO/LAP2 and EMD (emerin). Interacts with ANKLE1 (via LEM domain); the interaction may favor BANF1 dimerization. Interacts with CRX and LMNA (lamin-A). Binds linker histone H1.1 and core histones H3. Interacts with LEMD2 (via LEM domain). Interacts with PARP1; interaction takes place in response to oxidative DNA damage.</text>
</comment>
<dbReference type="GO" id="GO:0005635">
    <property type="term" value="C:nuclear envelope"/>
    <property type="evidence" value="ECO:0007669"/>
    <property type="project" value="UniProtKB-SubCell"/>
</dbReference>
<dbReference type="FunFam" id="1.10.150.40:FF:000001">
    <property type="entry name" value="Barrier-to-autointegration factor B"/>
    <property type="match status" value="1"/>
</dbReference>
<keyword evidence="8" id="KW-0238">DNA-binding</keyword>
<dbReference type="GO" id="GO:0003677">
    <property type="term" value="F:DNA binding"/>
    <property type="evidence" value="ECO:0007669"/>
    <property type="project" value="UniProtKB-KW"/>
</dbReference>
<evidence type="ECO:0000256" key="2">
    <source>
        <dbReference type="ARBA" id="ARBA00004286"/>
    </source>
</evidence>
<dbReference type="eggNOG" id="KOG4233">
    <property type="taxonomic scope" value="Eukaryota"/>
</dbReference>
<dbReference type="PaxDb" id="9986-ENSOCUP00000013518"/>
<reference evidence="14" key="2">
    <citation type="submission" date="2025-08" db="UniProtKB">
        <authorList>
            <consortium name="Ensembl"/>
        </authorList>
    </citation>
    <scope>IDENTIFICATION</scope>
    <source>
        <strain evidence="14">Thorbecke</strain>
    </source>
</reference>
<dbReference type="GO" id="GO:0005737">
    <property type="term" value="C:cytoplasm"/>
    <property type="evidence" value="ECO:0007669"/>
    <property type="project" value="UniProtKB-SubCell"/>
</dbReference>
<dbReference type="SMR" id="G1TA37"/>
<comment type="similarity">
    <text evidence="10">Belongs to the BAF family.</text>
</comment>
<evidence type="ECO:0000256" key="12">
    <source>
        <dbReference type="ARBA" id="ARBA00046626"/>
    </source>
</evidence>
<evidence type="ECO:0000256" key="6">
    <source>
        <dbReference type="ARBA" id="ARBA00022553"/>
    </source>
</evidence>
<keyword evidence="5" id="KW-0963">Cytoplasm</keyword>
<evidence type="ECO:0000256" key="4">
    <source>
        <dbReference type="ARBA" id="ARBA00022454"/>
    </source>
</evidence>
<evidence type="ECO:0000256" key="3">
    <source>
        <dbReference type="ARBA" id="ARBA00004496"/>
    </source>
</evidence>
<dbReference type="GeneTree" id="ENSGT00390000018613"/>
<sequence length="188" mass="20809">ISYPTPFIFKSVGRFLLSTDLAELLSLKETSDWVLAPVNILFVRSATRTTQRICAVLSRSSDSPAVSLAEYQGALILPRDCPVLGEVSGFAQPRLSPSKMTTSQKHRDFVAEPMGEKPVGSLAGIGEVLGKKLEERGFDKAYVVLGQFLVLKKDEDLFREWLKDTCGANAKQSRDCFGCLREWCDAFL</sequence>
<protein>
    <recommendedName>
        <fullName evidence="11">Barrier-to-autointegration factor</fullName>
    </recommendedName>
    <alternativeName>
        <fullName evidence="13">LAP2-binding protein 1</fullName>
    </alternativeName>
</protein>
<keyword evidence="7" id="KW-0007">Acetylation</keyword>
<keyword evidence="4" id="KW-0158">Chromosome</keyword>
<accession>G1TA37</accession>
<evidence type="ECO:0000256" key="7">
    <source>
        <dbReference type="ARBA" id="ARBA00022990"/>
    </source>
</evidence>
<dbReference type="EMBL" id="AAGW02071500">
    <property type="status" value="NOT_ANNOTATED_CDS"/>
    <property type="molecule type" value="Genomic_DNA"/>
</dbReference>
<reference evidence="14" key="3">
    <citation type="submission" date="2025-09" db="UniProtKB">
        <authorList>
            <consortium name="Ensembl"/>
        </authorList>
    </citation>
    <scope>IDENTIFICATION</scope>
    <source>
        <strain evidence="14">Thorbecke</strain>
    </source>
</reference>
<dbReference type="GO" id="GO:0051276">
    <property type="term" value="P:chromosome organization"/>
    <property type="evidence" value="ECO:0007669"/>
    <property type="project" value="TreeGrafter"/>
</dbReference>
<evidence type="ECO:0000313" key="14">
    <source>
        <dbReference type="Ensembl" id="ENSOCUP00000013518.3"/>
    </source>
</evidence>
<proteinExistence type="inferred from homology"/>
<keyword evidence="15" id="KW-1185">Reference proteome</keyword>
<dbReference type="InParanoid" id="G1TA37"/>
<evidence type="ECO:0000256" key="11">
    <source>
        <dbReference type="ARBA" id="ARBA00039863"/>
    </source>
</evidence>
<dbReference type="Bgee" id="ENSOCUG00000015741">
    <property type="expression patterns" value="Expressed in uterus and 19 other cell types or tissues"/>
</dbReference>
<dbReference type="GO" id="GO:0000793">
    <property type="term" value="C:condensed chromosome"/>
    <property type="evidence" value="ECO:0007669"/>
    <property type="project" value="TreeGrafter"/>
</dbReference>
<dbReference type="AlphaFoldDB" id="G1TA37"/>
<dbReference type="HOGENOM" id="CLU_167806_0_0_1"/>
<evidence type="ECO:0000256" key="8">
    <source>
        <dbReference type="ARBA" id="ARBA00023125"/>
    </source>
</evidence>
<dbReference type="PANTHER" id="PTHR47507">
    <property type="entry name" value="BARRIER TO AUTOINTEGRATION FACTOR 2"/>
    <property type="match status" value="1"/>
</dbReference>
<dbReference type="SUPFAM" id="SSF47798">
    <property type="entry name" value="Barrier-to-autointegration factor, BAF"/>
    <property type="match status" value="1"/>
</dbReference>
<dbReference type="STRING" id="9986.ENSOCUP00000013518"/>